<dbReference type="OrthoDB" id="5241784at2"/>
<feature type="transmembrane region" description="Helical" evidence="4">
    <location>
        <begin position="119"/>
        <end position="140"/>
    </location>
</feature>
<protein>
    <submittedName>
        <fullName evidence="6">Sensor histidine kinase</fullName>
    </submittedName>
</protein>
<reference evidence="6 7" key="1">
    <citation type="submission" date="2019-12" db="EMBL/GenBank/DDBJ databases">
        <title>Nocardia macrotermitis sp. nov. and Nocardia aurantia sp. nov., isolated from the gut of the fungus growing-termite Macrotermes natalensis.</title>
        <authorList>
            <person name="Christine B."/>
            <person name="Rene B."/>
        </authorList>
    </citation>
    <scope>NUCLEOTIDE SEQUENCE [LARGE SCALE GENOMIC DNA]</scope>
    <source>
        <strain evidence="6 7">DSM 102126</strain>
    </source>
</reference>
<feature type="transmembrane region" description="Helical" evidence="4">
    <location>
        <begin position="146"/>
        <end position="163"/>
    </location>
</feature>
<evidence type="ECO:0000256" key="4">
    <source>
        <dbReference type="SAM" id="Phobius"/>
    </source>
</evidence>
<feature type="transmembrane region" description="Helical" evidence="4">
    <location>
        <begin position="46"/>
        <end position="65"/>
    </location>
</feature>
<evidence type="ECO:0000256" key="1">
    <source>
        <dbReference type="ARBA" id="ARBA00022679"/>
    </source>
</evidence>
<organism evidence="6 7">
    <name type="scientific">Actinomadura rayongensis</name>
    <dbReference type="NCBI Taxonomy" id="1429076"/>
    <lineage>
        <taxon>Bacteria</taxon>
        <taxon>Bacillati</taxon>
        <taxon>Actinomycetota</taxon>
        <taxon>Actinomycetes</taxon>
        <taxon>Streptosporangiales</taxon>
        <taxon>Thermomonosporaceae</taxon>
        <taxon>Actinomadura</taxon>
    </lineage>
</organism>
<feature type="domain" description="Signal transduction histidine kinase subgroup 3 dimerisation and phosphoacceptor" evidence="5">
    <location>
        <begin position="187"/>
        <end position="248"/>
    </location>
</feature>
<keyword evidence="3" id="KW-0902">Two-component regulatory system</keyword>
<feature type="transmembrane region" description="Helical" evidence="4">
    <location>
        <begin position="77"/>
        <end position="107"/>
    </location>
</feature>
<dbReference type="InterPro" id="IPR050482">
    <property type="entry name" value="Sensor_HK_TwoCompSys"/>
</dbReference>
<evidence type="ECO:0000256" key="2">
    <source>
        <dbReference type="ARBA" id="ARBA00022777"/>
    </source>
</evidence>
<dbReference type="InterPro" id="IPR036890">
    <property type="entry name" value="HATPase_C_sf"/>
</dbReference>
<dbReference type="AlphaFoldDB" id="A0A6I4WIY3"/>
<keyword evidence="4" id="KW-0472">Membrane</keyword>
<keyword evidence="1" id="KW-0808">Transferase</keyword>
<evidence type="ECO:0000313" key="6">
    <source>
        <dbReference type="EMBL" id="MXQ66954.1"/>
    </source>
</evidence>
<evidence type="ECO:0000259" key="5">
    <source>
        <dbReference type="Pfam" id="PF07730"/>
    </source>
</evidence>
<comment type="caution">
    <text evidence="6">The sequence shown here is derived from an EMBL/GenBank/DDBJ whole genome shotgun (WGS) entry which is preliminary data.</text>
</comment>
<keyword evidence="4" id="KW-0812">Transmembrane</keyword>
<dbReference type="RefSeq" id="WP_161105127.1">
    <property type="nucleotide sequence ID" value="NZ_JBHLYI010000003.1"/>
</dbReference>
<gene>
    <name evidence="6" type="ORF">GQ466_23330</name>
</gene>
<dbReference type="PANTHER" id="PTHR24421">
    <property type="entry name" value="NITRATE/NITRITE SENSOR PROTEIN NARX-RELATED"/>
    <property type="match status" value="1"/>
</dbReference>
<accession>A0A6I4WIY3</accession>
<dbReference type="Pfam" id="PF07730">
    <property type="entry name" value="HisKA_3"/>
    <property type="match status" value="1"/>
</dbReference>
<dbReference type="InterPro" id="IPR011712">
    <property type="entry name" value="Sig_transdc_His_kin_sub3_dim/P"/>
</dbReference>
<proteinExistence type="predicted"/>
<evidence type="ECO:0000256" key="3">
    <source>
        <dbReference type="ARBA" id="ARBA00023012"/>
    </source>
</evidence>
<dbReference type="GO" id="GO:0016020">
    <property type="term" value="C:membrane"/>
    <property type="evidence" value="ECO:0007669"/>
    <property type="project" value="InterPro"/>
</dbReference>
<name>A0A6I4WIY3_9ACTN</name>
<dbReference type="PANTHER" id="PTHR24421:SF63">
    <property type="entry name" value="SENSOR HISTIDINE KINASE DESK"/>
    <property type="match status" value="1"/>
</dbReference>
<keyword evidence="4" id="KW-1133">Transmembrane helix</keyword>
<dbReference type="GO" id="GO:0046983">
    <property type="term" value="F:protein dimerization activity"/>
    <property type="evidence" value="ECO:0007669"/>
    <property type="project" value="InterPro"/>
</dbReference>
<evidence type="ECO:0000313" key="7">
    <source>
        <dbReference type="Proteomes" id="UP000431901"/>
    </source>
</evidence>
<dbReference type="Gene3D" id="1.20.5.1930">
    <property type="match status" value="1"/>
</dbReference>
<dbReference type="Gene3D" id="3.30.565.10">
    <property type="entry name" value="Histidine kinase-like ATPase, C-terminal domain"/>
    <property type="match status" value="1"/>
</dbReference>
<keyword evidence="7" id="KW-1185">Reference proteome</keyword>
<dbReference type="EMBL" id="WUTW01000005">
    <property type="protein sequence ID" value="MXQ66954.1"/>
    <property type="molecule type" value="Genomic_DNA"/>
</dbReference>
<dbReference type="GO" id="GO:0000155">
    <property type="term" value="F:phosphorelay sensor kinase activity"/>
    <property type="evidence" value="ECO:0007669"/>
    <property type="project" value="InterPro"/>
</dbReference>
<dbReference type="Proteomes" id="UP000431901">
    <property type="component" value="Unassembled WGS sequence"/>
</dbReference>
<sequence>MKTVSSVFFGHPEPPARLRRTVWASIGLVYLVPSAFDIAREDGPRRVLEFAALALYVAVYVATLASRRSWFEPSPVATWVLLGALTVLTAALPFAFGATWVGLPIYLATVATMTLPQRVAFAAPVACAALLAVQGAAAGVGTGTTAPLAITAFSVGMLMGAFRHSRTLVHQLREARGEVARLAAADERLRIARDLHDLLGQSLSLIVLKSEVALRDPARTTAEVDDIRSVARQALADVRGTISGYRARGLRDEIVSARAVLAAASVEAAVDVPDGDLPADVDALFGWAVREAATNVARHSGARHCSITVVRAGDAVTLEVADDGRAAAAPAPGNGLSGLAERVAAAGGTVTAGAGAGGGFRLFVTVPAVTAAQPRPSGVAGGP</sequence>
<keyword evidence="2 6" id="KW-0418">Kinase</keyword>
<dbReference type="SUPFAM" id="SSF55874">
    <property type="entry name" value="ATPase domain of HSP90 chaperone/DNA topoisomerase II/histidine kinase"/>
    <property type="match status" value="1"/>
</dbReference>